<feature type="transmembrane region" description="Helical" evidence="2">
    <location>
        <begin position="434"/>
        <end position="457"/>
    </location>
</feature>
<dbReference type="InterPro" id="IPR052448">
    <property type="entry name" value="DnaJ_C16_autophagy_reg"/>
</dbReference>
<comment type="caution">
    <text evidence="3">The sequence shown here is derived from an EMBL/GenBank/DDBJ whole genome shotgun (WGS) entry which is preliminary data.</text>
</comment>
<evidence type="ECO:0000256" key="1">
    <source>
        <dbReference type="SAM" id="MobiDB-lite"/>
    </source>
</evidence>
<dbReference type="Proteomes" id="UP001608902">
    <property type="component" value="Unassembled WGS sequence"/>
</dbReference>
<evidence type="ECO:0000313" key="3">
    <source>
        <dbReference type="EMBL" id="MFH4979142.1"/>
    </source>
</evidence>
<name>A0ABD6ER29_9BILA</name>
<feature type="compositionally biased region" description="Polar residues" evidence="1">
    <location>
        <begin position="494"/>
        <end position="503"/>
    </location>
</feature>
<evidence type="ECO:0000256" key="2">
    <source>
        <dbReference type="SAM" id="Phobius"/>
    </source>
</evidence>
<keyword evidence="4" id="KW-1185">Reference proteome</keyword>
<feature type="region of interest" description="Disordered" evidence="1">
    <location>
        <begin position="468"/>
        <end position="504"/>
    </location>
</feature>
<proteinExistence type="predicted"/>
<gene>
    <name evidence="3" type="ORF">AB6A40_005851</name>
</gene>
<dbReference type="SUPFAM" id="SSF52833">
    <property type="entry name" value="Thioredoxin-like"/>
    <property type="match status" value="1"/>
</dbReference>
<keyword evidence="2" id="KW-0812">Transmembrane</keyword>
<organism evidence="3 4">
    <name type="scientific">Gnathostoma spinigerum</name>
    <dbReference type="NCBI Taxonomy" id="75299"/>
    <lineage>
        <taxon>Eukaryota</taxon>
        <taxon>Metazoa</taxon>
        <taxon>Ecdysozoa</taxon>
        <taxon>Nematoda</taxon>
        <taxon>Chromadorea</taxon>
        <taxon>Rhabditida</taxon>
        <taxon>Spirurina</taxon>
        <taxon>Gnathostomatomorpha</taxon>
        <taxon>Gnathostomatoidea</taxon>
        <taxon>Gnathostomatidae</taxon>
        <taxon>Gnathostoma</taxon>
    </lineage>
</organism>
<dbReference type="PANTHER" id="PTHR44303:SF2">
    <property type="entry name" value="DNAJ HOMOLOG SUBFAMILY C MEMBER 16"/>
    <property type="match status" value="1"/>
</dbReference>
<accession>A0ABD6ER29</accession>
<dbReference type="PANTHER" id="PTHR44303">
    <property type="entry name" value="DNAJ HOMOLOG SUBFAMILY C MEMBER 16"/>
    <property type="match status" value="1"/>
</dbReference>
<keyword evidence="2" id="KW-1133">Transmembrane helix</keyword>
<keyword evidence="2" id="KW-0472">Membrane</keyword>
<sequence length="723" mass="83863">MMFQFGFGFGAFDSGKSFFQKHRISLRVFSNSIIDRSDFQPYIIFAYSGYCQLCFRLEHVWQSVVEDLEPLGYGIATVNAMTDGNLLERLRVTHLPSVVVVVEGRTVHYRESMNPLSAKSLRLFARSVIPNTFLLKIVNHDGLRRFIDQWKSTNKISVLIFGAKEDPRMRYMLVAMKYSTFARFAYVYLNENSEEIRKMRFALSINCLQCENVLIFNDFPEKGPVARLSVGNGSQISVDTMSALIESHKHLVLPRLASQAHLDDLCPVSSRMARRLCVMLTVIDSSNDELHVKTMREFVGRESMKFTQKRVQFVYIFVDRQRQFILPFLERVPSADNAKNSRRDVIVVWRMEQDHARFAWLQAIWDGSNEESNHSGEELRERLDEILSGSVKLDHLTVLNALTDEFRPSLFVRMSRAAVRMSETMWFHLTKEEALPVLSAVGTFLVILLIGYGLNYASAIEEKTHKLNKERRKNFKPNHVDETKQWHPEDPRNPLQSNNTSRVPSLRQKRIMREMEPLMHELRAESYFGMIRLLKPGCRSIVILVDEQSKDLLLPQFADHVFSLRNNKTFSFGYLMIDKNLAWFRKLLEHTLPIEKIDRNDESGTKAEATPSSMYARLNSINPRQTLGTVLVLCGWKLYFSIYHPMHTSSRRKNFLGFDDDGEEKSSGDSSDDNAKARTDNPRKRVLRLKLEDVLNGFPNWLDRLLEGSIRRYYIPDWPDNLK</sequence>
<evidence type="ECO:0000313" key="4">
    <source>
        <dbReference type="Proteomes" id="UP001608902"/>
    </source>
</evidence>
<dbReference type="Gene3D" id="3.40.30.10">
    <property type="entry name" value="Glutaredoxin"/>
    <property type="match status" value="1"/>
</dbReference>
<dbReference type="InterPro" id="IPR036249">
    <property type="entry name" value="Thioredoxin-like_sf"/>
</dbReference>
<dbReference type="AlphaFoldDB" id="A0ABD6ER29"/>
<evidence type="ECO:0008006" key="5">
    <source>
        <dbReference type="Google" id="ProtNLM"/>
    </source>
</evidence>
<protein>
    <recommendedName>
        <fullName evidence="5">Thioredoxin domain-containing protein</fullName>
    </recommendedName>
</protein>
<feature type="compositionally biased region" description="Basic and acidic residues" evidence="1">
    <location>
        <begin position="478"/>
        <end position="492"/>
    </location>
</feature>
<reference evidence="3 4" key="1">
    <citation type="submission" date="2024-08" db="EMBL/GenBank/DDBJ databases">
        <title>Gnathostoma spinigerum genome.</title>
        <authorList>
            <person name="Gonzalez-Bertolin B."/>
            <person name="Monzon S."/>
            <person name="Zaballos A."/>
            <person name="Jimenez P."/>
            <person name="Dekumyoy P."/>
            <person name="Varona S."/>
            <person name="Cuesta I."/>
            <person name="Sumanam S."/>
            <person name="Adisakwattana P."/>
            <person name="Gasser R.B."/>
            <person name="Hernandez-Gonzalez A."/>
            <person name="Young N.D."/>
            <person name="Perteguer M.J."/>
        </authorList>
    </citation>
    <scope>NUCLEOTIDE SEQUENCE [LARGE SCALE GENOMIC DNA]</scope>
    <source>
        <strain evidence="3">AL3</strain>
        <tissue evidence="3">Liver</tissue>
    </source>
</reference>
<dbReference type="EMBL" id="JBGFUD010003894">
    <property type="protein sequence ID" value="MFH4979142.1"/>
    <property type="molecule type" value="Genomic_DNA"/>
</dbReference>
<feature type="region of interest" description="Disordered" evidence="1">
    <location>
        <begin position="661"/>
        <end position="680"/>
    </location>
</feature>